<evidence type="ECO:0000256" key="11">
    <source>
        <dbReference type="SAM" id="SignalP"/>
    </source>
</evidence>
<evidence type="ECO:0000256" key="6">
    <source>
        <dbReference type="ARBA" id="ARBA00023316"/>
    </source>
</evidence>
<evidence type="ECO:0000256" key="4">
    <source>
        <dbReference type="ARBA" id="ARBA00022960"/>
    </source>
</evidence>
<evidence type="ECO:0000259" key="12">
    <source>
        <dbReference type="Pfam" id="PF00768"/>
    </source>
</evidence>
<keyword evidence="4" id="KW-0133">Cell shape</keyword>
<sequence>MIRLLLAFVAAGLVALAACSPALAAKSAAAPSLQAPAAVLVQPDTEDVVLRRSANERRPIASTTKLMTALVTLEQADLDDEVTAVRYNALPAESLMGLQAGDRVTIRDLVRGLLLASGNDAATTLAVRVGGSRRAFVRMMNRRAREIGLSNTHYANPVGLDDPGNYSSAMDLAKLALVLMRNPFFARTVDRQAATVEIDGHKRTIVNRNTLLREAKWVHGVKTGHTMQAGYVLVGAASNKGVRLVSAVLGDPSEAARDADSLALLKWGLARYRRTTALRKGQVLARPKLAFRDQRTRLVAARRVRAVARKGEKLEVRVVGAPAEISGSVPAGRRMGTIVVSRRGRELARVPLVTATAVTAASFTDKVDSALPVPWVLILVLALLAACSLLVVFRRRRQVRRRQTRARRRGDTETA</sequence>
<keyword evidence="10" id="KW-0812">Transmembrane</keyword>
<dbReference type="AlphaFoldDB" id="A0A9E6Y0A5"/>
<dbReference type="PRINTS" id="PR00725">
    <property type="entry name" value="DADACBPTASE1"/>
</dbReference>
<feature type="active site" evidence="7">
    <location>
        <position position="117"/>
    </location>
</feature>
<feature type="signal peptide" evidence="11">
    <location>
        <begin position="1"/>
        <end position="24"/>
    </location>
</feature>
<dbReference type="EC" id="3.4.16.4" evidence="13"/>
<evidence type="ECO:0000256" key="10">
    <source>
        <dbReference type="SAM" id="Phobius"/>
    </source>
</evidence>
<dbReference type="PANTHER" id="PTHR21581">
    <property type="entry name" value="D-ALANYL-D-ALANINE CARBOXYPEPTIDASE"/>
    <property type="match status" value="1"/>
</dbReference>
<evidence type="ECO:0000256" key="8">
    <source>
        <dbReference type="PIRSR" id="PIRSR618044-2"/>
    </source>
</evidence>
<feature type="active site" description="Proton acceptor" evidence="7">
    <location>
        <position position="65"/>
    </location>
</feature>
<feature type="domain" description="Peptidase S11 D-alanyl-D-alanine carboxypeptidase A N-terminal" evidence="12">
    <location>
        <begin position="26"/>
        <end position="252"/>
    </location>
</feature>
<dbReference type="GO" id="GO:0006508">
    <property type="term" value="P:proteolysis"/>
    <property type="evidence" value="ECO:0007669"/>
    <property type="project" value="InterPro"/>
</dbReference>
<keyword evidence="10" id="KW-0472">Membrane</keyword>
<dbReference type="SUPFAM" id="SSF56601">
    <property type="entry name" value="beta-lactamase/transpeptidase-like"/>
    <property type="match status" value="1"/>
</dbReference>
<keyword evidence="3 13" id="KW-0378">Hydrolase</keyword>
<feature type="binding site" evidence="8">
    <location>
        <position position="222"/>
    </location>
    <ligand>
        <name>substrate</name>
    </ligand>
</feature>
<name>A0A9E6Y0A5_9ACTN</name>
<comment type="similarity">
    <text evidence="1 9">Belongs to the peptidase S11 family.</text>
</comment>
<dbReference type="InterPro" id="IPR018044">
    <property type="entry name" value="Peptidase_S11"/>
</dbReference>
<dbReference type="GO" id="GO:0009002">
    <property type="term" value="F:serine-type D-Ala-D-Ala carboxypeptidase activity"/>
    <property type="evidence" value="ECO:0007669"/>
    <property type="project" value="UniProtKB-EC"/>
</dbReference>
<keyword evidence="5" id="KW-0573">Peptidoglycan synthesis</keyword>
<keyword evidence="2 11" id="KW-0732">Signal</keyword>
<dbReference type="RefSeq" id="WP_259311729.1">
    <property type="nucleotide sequence ID" value="NZ_CP087164.1"/>
</dbReference>
<gene>
    <name evidence="13" type="primary">dacF</name>
    <name evidence="13" type="ORF">DSM104329_04104</name>
</gene>
<evidence type="ECO:0000256" key="9">
    <source>
        <dbReference type="RuleBase" id="RU004016"/>
    </source>
</evidence>
<accession>A0A9E6Y0A5</accession>
<dbReference type="EMBL" id="CP087164">
    <property type="protein sequence ID" value="UGS37684.1"/>
    <property type="molecule type" value="Genomic_DNA"/>
</dbReference>
<dbReference type="Proteomes" id="UP001162834">
    <property type="component" value="Chromosome"/>
</dbReference>
<evidence type="ECO:0000313" key="13">
    <source>
        <dbReference type="EMBL" id="UGS37684.1"/>
    </source>
</evidence>
<reference evidence="13" key="1">
    <citation type="journal article" date="2022" name="Int. J. Syst. Evol. Microbiol.">
        <title>Pseudomonas aegrilactucae sp. nov. and Pseudomonas morbosilactucae sp. nov., pathogens causing bacterial rot of lettuce in Japan.</title>
        <authorList>
            <person name="Sawada H."/>
            <person name="Fujikawa T."/>
            <person name="Satou M."/>
        </authorList>
    </citation>
    <scope>NUCLEOTIDE SEQUENCE</scope>
    <source>
        <strain evidence="13">0166_1</strain>
    </source>
</reference>
<dbReference type="InterPro" id="IPR001967">
    <property type="entry name" value="Peptidase_S11_N"/>
</dbReference>
<evidence type="ECO:0000256" key="1">
    <source>
        <dbReference type="ARBA" id="ARBA00007164"/>
    </source>
</evidence>
<dbReference type="InterPro" id="IPR012338">
    <property type="entry name" value="Beta-lactam/transpept-like"/>
</dbReference>
<dbReference type="Gene3D" id="3.40.710.10">
    <property type="entry name" value="DD-peptidase/beta-lactamase superfamily"/>
    <property type="match status" value="1"/>
</dbReference>
<keyword evidence="14" id="KW-1185">Reference proteome</keyword>
<dbReference type="Pfam" id="PF00768">
    <property type="entry name" value="Peptidase_S11"/>
    <property type="match status" value="1"/>
</dbReference>
<evidence type="ECO:0000313" key="14">
    <source>
        <dbReference type="Proteomes" id="UP001162834"/>
    </source>
</evidence>
<evidence type="ECO:0000256" key="3">
    <source>
        <dbReference type="ARBA" id="ARBA00022801"/>
    </source>
</evidence>
<dbReference type="PROSITE" id="PS51257">
    <property type="entry name" value="PROKAR_LIPOPROTEIN"/>
    <property type="match status" value="1"/>
</dbReference>
<feature type="active site" description="Acyl-ester intermediate" evidence="7">
    <location>
        <position position="62"/>
    </location>
</feature>
<evidence type="ECO:0000256" key="2">
    <source>
        <dbReference type="ARBA" id="ARBA00022729"/>
    </source>
</evidence>
<keyword evidence="10" id="KW-1133">Transmembrane helix</keyword>
<keyword evidence="13" id="KW-0121">Carboxypeptidase</keyword>
<dbReference type="PANTHER" id="PTHR21581:SF6">
    <property type="entry name" value="TRAFFICKING PROTEIN PARTICLE COMPLEX SUBUNIT 12"/>
    <property type="match status" value="1"/>
</dbReference>
<keyword evidence="13" id="KW-0645">Protease</keyword>
<evidence type="ECO:0000256" key="7">
    <source>
        <dbReference type="PIRSR" id="PIRSR618044-1"/>
    </source>
</evidence>
<dbReference type="GO" id="GO:0009252">
    <property type="term" value="P:peptidoglycan biosynthetic process"/>
    <property type="evidence" value="ECO:0007669"/>
    <property type="project" value="UniProtKB-KW"/>
</dbReference>
<feature type="transmembrane region" description="Helical" evidence="10">
    <location>
        <begin position="373"/>
        <end position="393"/>
    </location>
</feature>
<evidence type="ECO:0000256" key="5">
    <source>
        <dbReference type="ARBA" id="ARBA00022984"/>
    </source>
</evidence>
<feature type="chain" id="PRO_5038462838" evidence="11">
    <location>
        <begin position="25"/>
        <end position="415"/>
    </location>
</feature>
<organism evidence="13 14">
    <name type="scientific">Capillimicrobium parvum</name>
    <dbReference type="NCBI Taxonomy" id="2884022"/>
    <lineage>
        <taxon>Bacteria</taxon>
        <taxon>Bacillati</taxon>
        <taxon>Actinomycetota</taxon>
        <taxon>Thermoleophilia</taxon>
        <taxon>Solirubrobacterales</taxon>
        <taxon>Capillimicrobiaceae</taxon>
        <taxon>Capillimicrobium</taxon>
    </lineage>
</organism>
<keyword evidence="6" id="KW-0961">Cell wall biogenesis/degradation</keyword>
<dbReference type="GO" id="GO:0071555">
    <property type="term" value="P:cell wall organization"/>
    <property type="evidence" value="ECO:0007669"/>
    <property type="project" value="UniProtKB-KW"/>
</dbReference>
<protein>
    <submittedName>
        <fullName evidence="13">D-alanyl-D-alanine carboxypeptidase DacF</fullName>
        <ecNumber evidence="13">3.4.16.4</ecNumber>
    </submittedName>
</protein>
<dbReference type="GO" id="GO:0008360">
    <property type="term" value="P:regulation of cell shape"/>
    <property type="evidence" value="ECO:0007669"/>
    <property type="project" value="UniProtKB-KW"/>
</dbReference>
<dbReference type="KEGG" id="sbae:DSM104329_04104"/>
<proteinExistence type="inferred from homology"/>